<dbReference type="Proteomes" id="UP000004221">
    <property type="component" value="Unassembled WGS sequence"/>
</dbReference>
<dbReference type="AlphaFoldDB" id="I4EIU6"/>
<evidence type="ECO:0000313" key="2">
    <source>
        <dbReference type="Proteomes" id="UP000004221"/>
    </source>
</evidence>
<name>I4EIU6_9BACT</name>
<reference evidence="1 2" key="1">
    <citation type="journal article" date="2012" name="ISME J.">
        <title>Nitrification expanded: discovery, physiology and genomics of a nitrite-oxidizing bacterium from the phylum Chloroflexi.</title>
        <authorList>
            <person name="Sorokin D.Y."/>
            <person name="Lucker S."/>
            <person name="Vejmelkova D."/>
            <person name="Kostrikina N.A."/>
            <person name="Kleerebezem R."/>
            <person name="Rijpstra W.I."/>
            <person name="Damste J.S."/>
            <person name="Le Paslier D."/>
            <person name="Muyzer G."/>
            <person name="Wagner M."/>
            <person name="van Loosdrecht M.C."/>
            <person name="Daims H."/>
        </authorList>
    </citation>
    <scope>NUCLEOTIDE SEQUENCE [LARGE SCALE GENOMIC DNA]</scope>
    <source>
        <strain evidence="2">none</strain>
    </source>
</reference>
<dbReference type="EMBL" id="CAGS01000294">
    <property type="protein sequence ID" value="CCF84608.1"/>
    <property type="molecule type" value="Genomic_DNA"/>
</dbReference>
<comment type="caution">
    <text evidence="1">The sequence shown here is derived from an EMBL/GenBank/DDBJ whole genome shotgun (WGS) entry which is preliminary data.</text>
</comment>
<evidence type="ECO:0000313" key="1">
    <source>
        <dbReference type="EMBL" id="CCF84608.1"/>
    </source>
</evidence>
<organism evidence="1 2">
    <name type="scientific">Nitrolancea hollandica Lb</name>
    <dbReference type="NCBI Taxonomy" id="1129897"/>
    <lineage>
        <taxon>Bacteria</taxon>
        <taxon>Pseudomonadati</taxon>
        <taxon>Thermomicrobiota</taxon>
        <taxon>Thermomicrobia</taxon>
        <taxon>Sphaerobacterales</taxon>
        <taxon>Sphaerobacterineae</taxon>
        <taxon>Sphaerobacteraceae</taxon>
        <taxon>Nitrolancea</taxon>
    </lineage>
</organism>
<evidence type="ECO:0008006" key="3">
    <source>
        <dbReference type="Google" id="ProtNLM"/>
    </source>
</evidence>
<dbReference type="InterPro" id="IPR038468">
    <property type="entry name" value="MmpS_C"/>
</dbReference>
<sequence length="139" mass="14157">MMSLRLVGCLGLGVLITIVIAGGVLALRMNGIGAMIERAPATPGTELPQNAITITYRVSGSVATAGVTYQDASDATRDERVSLPWQQAFTVGNGAYVHVTARTDDGAGSLTCEILASGATWRHASGTGEASCGGFAGTQ</sequence>
<proteinExistence type="predicted"/>
<dbReference type="RefSeq" id="WP_008478876.1">
    <property type="nucleotide sequence ID" value="NZ_CAGS01000294.1"/>
</dbReference>
<protein>
    <recommendedName>
        <fullName evidence="3">MmpS family membrane protein</fullName>
    </recommendedName>
</protein>
<keyword evidence="2" id="KW-1185">Reference proteome</keyword>
<gene>
    <name evidence="1" type="ORF">NITHO_3630014</name>
</gene>
<accession>I4EIU6</accession>
<dbReference type="Gene3D" id="2.60.40.2880">
    <property type="entry name" value="MmpS1-5, C-terminal soluble domain"/>
    <property type="match status" value="1"/>
</dbReference>